<dbReference type="InterPro" id="IPR032710">
    <property type="entry name" value="NTF2-like_dom_sf"/>
</dbReference>
<comment type="caution">
    <text evidence="1">The sequence shown here is derived from an EMBL/GenBank/DDBJ whole genome shotgun (WGS) entry which is preliminary data.</text>
</comment>
<name>A0A9P9IQT6_9HYPO</name>
<dbReference type="Proteomes" id="UP000717696">
    <property type="component" value="Unassembled WGS sequence"/>
</dbReference>
<reference evidence="1" key="1">
    <citation type="journal article" date="2021" name="Nat. Commun.">
        <title>Genetic determinants of endophytism in the Arabidopsis root mycobiome.</title>
        <authorList>
            <person name="Mesny F."/>
            <person name="Miyauchi S."/>
            <person name="Thiergart T."/>
            <person name="Pickel B."/>
            <person name="Atanasova L."/>
            <person name="Karlsson M."/>
            <person name="Huettel B."/>
            <person name="Barry K.W."/>
            <person name="Haridas S."/>
            <person name="Chen C."/>
            <person name="Bauer D."/>
            <person name="Andreopoulos W."/>
            <person name="Pangilinan J."/>
            <person name="LaButti K."/>
            <person name="Riley R."/>
            <person name="Lipzen A."/>
            <person name="Clum A."/>
            <person name="Drula E."/>
            <person name="Henrissat B."/>
            <person name="Kohler A."/>
            <person name="Grigoriev I.V."/>
            <person name="Martin F.M."/>
            <person name="Hacquard S."/>
        </authorList>
    </citation>
    <scope>NUCLEOTIDE SEQUENCE</scope>
    <source>
        <strain evidence="1">MPI-CAGE-AT-0021</strain>
    </source>
</reference>
<evidence type="ECO:0000313" key="1">
    <source>
        <dbReference type="EMBL" id="KAH7131733.1"/>
    </source>
</evidence>
<organism evidence="1 2">
    <name type="scientific">Dactylonectria estremocensis</name>
    <dbReference type="NCBI Taxonomy" id="1079267"/>
    <lineage>
        <taxon>Eukaryota</taxon>
        <taxon>Fungi</taxon>
        <taxon>Dikarya</taxon>
        <taxon>Ascomycota</taxon>
        <taxon>Pezizomycotina</taxon>
        <taxon>Sordariomycetes</taxon>
        <taxon>Hypocreomycetidae</taxon>
        <taxon>Hypocreales</taxon>
        <taxon>Nectriaceae</taxon>
        <taxon>Dactylonectria</taxon>
    </lineage>
</organism>
<evidence type="ECO:0000313" key="2">
    <source>
        <dbReference type="Proteomes" id="UP000717696"/>
    </source>
</evidence>
<keyword evidence="2" id="KW-1185">Reference proteome</keyword>
<evidence type="ECO:0008006" key="3">
    <source>
        <dbReference type="Google" id="ProtNLM"/>
    </source>
</evidence>
<dbReference type="Gene3D" id="3.10.450.50">
    <property type="match status" value="2"/>
</dbReference>
<sequence length="279" mass="31412">MTETEQVLTIERFLPCLLPARGSKEIESVFAEYFAGGTYHRKLEHGGLHMSASGDYAASWGWVTVSGWMHPRLRVAVGYKSVYTTIYYKSEPKADWKIIIDLPCPESMTWESAVPDHTVGVLDTVTPFNFRPAPDYAWEPKALCTGLVKEKEDIRKIHEIIDKEIENLSAAGFASFYHPEGQLITPAAPVANGPTNIEKFAGEAFGLPRFILPIVYYETVVAKSCDLAFTFGEIAMRVEDKYWPGDYMIVYKKSDNGQWRGLLDITCPIVVQRGLFLDQ</sequence>
<dbReference type="EMBL" id="JAGMUU010000019">
    <property type="protein sequence ID" value="KAH7131733.1"/>
    <property type="molecule type" value="Genomic_DNA"/>
</dbReference>
<dbReference type="AlphaFoldDB" id="A0A9P9IQT6"/>
<accession>A0A9P9IQT6</accession>
<dbReference type="SUPFAM" id="SSF54427">
    <property type="entry name" value="NTF2-like"/>
    <property type="match status" value="1"/>
</dbReference>
<gene>
    <name evidence="1" type="ORF">B0J13DRAFT_642606</name>
</gene>
<proteinExistence type="predicted"/>
<protein>
    <recommendedName>
        <fullName evidence="3">DUF4440 domain-containing protein</fullName>
    </recommendedName>
</protein>